<reference evidence="4 5" key="1">
    <citation type="submission" date="2016-06" db="EMBL/GenBank/DDBJ databases">
        <authorList>
            <person name="Kjaerup R.B."/>
            <person name="Dalgaard T.S."/>
            <person name="Juul-Madsen H.R."/>
        </authorList>
    </citation>
    <scope>NUCLEOTIDE SEQUENCE [LARGE SCALE GENOMIC DNA]</scope>
    <source>
        <strain evidence="4">LMG947</strain>
    </source>
</reference>
<keyword evidence="6" id="KW-1185">Reference proteome</keyword>
<protein>
    <submittedName>
        <fullName evidence="3">Inovirus Gp2 family protein</fullName>
    </submittedName>
</protein>
<dbReference type="OrthoDB" id="8592743at2"/>
<dbReference type="AlphaFoldDB" id="A0A1C3NR59"/>
<dbReference type="Pfam" id="PF11726">
    <property type="entry name" value="YagK_YfjJ_C"/>
    <property type="match status" value="1"/>
</dbReference>
<dbReference type="EMBL" id="FLTX01000067">
    <property type="protein sequence ID" value="SBV52893.1"/>
    <property type="molecule type" value="Genomic_DNA"/>
</dbReference>
<reference evidence="3 6" key="2">
    <citation type="submission" date="2016-08" db="EMBL/GenBank/DDBJ databases">
        <title>Evolution of the type three secretion system and type three effector repertoires in Xanthomonas.</title>
        <authorList>
            <person name="Merda D."/>
            <person name="Briand M."/>
            <person name="Bosis E."/>
            <person name="Rousseau C."/>
            <person name="Portier P."/>
            <person name="Jacques M.-A."/>
            <person name="Fischer-Le Saux M."/>
        </authorList>
    </citation>
    <scope>NUCLEOTIDE SEQUENCE [LARGE SCALE GENOMIC DNA]</scope>
    <source>
        <strain evidence="3 6">CFBP1976</strain>
    </source>
</reference>
<accession>A0A1C3NR59</accession>
<evidence type="ECO:0000256" key="1">
    <source>
        <dbReference type="SAM" id="Coils"/>
    </source>
</evidence>
<name>A0A1C3NR59_9XANT</name>
<organism evidence="4 5">
    <name type="scientific">Xanthomonas bromi</name>
    <dbReference type="NCBI Taxonomy" id="56449"/>
    <lineage>
        <taxon>Bacteria</taxon>
        <taxon>Pseudomonadati</taxon>
        <taxon>Pseudomonadota</taxon>
        <taxon>Gammaproteobacteria</taxon>
        <taxon>Lysobacterales</taxon>
        <taxon>Lysobacteraceae</taxon>
        <taxon>Xanthomonas</taxon>
    </lineage>
</organism>
<evidence type="ECO:0000313" key="4">
    <source>
        <dbReference type="EMBL" id="SBV52893.1"/>
    </source>
</evidence>
<feature type="domain" description="YagK/YfjJ C-terminal" evidence="2">
    <location>
        <begin position="180"/>
        <end position="329"/>
    </location>
</feature>
<evidence type="ECO:0000313" key="3">
    <source>
        <dbReference type="EMBL" id="PPV05181.1"/>
    </source>
</evidence>
<sequence length="356" mass="42009">MVDIKKEQASVLRRPRLIKYSVYSAIVEQGENWDKEKPIPVHRTRTATEFIRVIDTINSIISSTGEIFEVRTRGSLAWLQMPPLGEKFIRCLKINEFEVEAHFKGHKLNPVWHLFTKHLQLLSDQRGRVFPEDVICLNAVIQSIREGAKEAGFVRAMDNERRTMQRNAANIRRDISELRQRYRRILAVRIDLSYRNSLGFYRSFYDESACSYEKIAKDREKFLRYLKTGPFKHAFLWCAWKQELGVEKGPHTHFLIFFDGRKVRNDAAIAYLLVKHWVSKITDGQGVGFNCNARKSRRYRRVAIGMLYREDEATYAALFETVVTYMTKVDYYFRIQAYDSRRAFQRSQLPWKKRSA</sequence>
<proteinExistence type="predicted"/>
<keyword evidence="1" id="KW-0175">Coiled coil</keyword>
<evidence type="ECO:0000259" key="2">
    <source>
        <dbReference type="Pfam" id="PF11726"/>
    </source>
</evidence>
<dbReference type="Proteomes" id="UP000239710">
    <property type="component" value="Unassembled WGS sequence"/>
</dbReference>
<dbReference type="STRING" id="56449.XBLMG947_3694"/>
<gene>
    <name evidence="4" type="ORF">XBLMG947_3694</name>
    <name evidence="3" type="ORF">XbrCFBP1976_18300</name>
</gene>
<dbReference type="EMBL" id="MDCE01000035">
    <property type="protein sequence ID" value="PPV05181.1"/>
    <property type="molecule type" value="Genomic_DNA"/>
</dbReference>
<evidence type="ECO:0000313" key="5">
    <source>
        <dbReference type="Proteomes" id="UP000092503"/>
    </source>
</evidence>
<dbReference type="InterPro" id="IPR057271">
    <property type="entry name" value="YagK_YfjJ_C"/>
</dbReference>
<feature type="coiled-coil region" evidence="1">
    <location>
        <begin position="154"/>
        <end position="181"/>
    </location>
</feature>
<dbReference type="Proteomes" id="UP000092503">
    <property type="component" value="Unassembled WGS sequence"/>
</dbReference>
<dbReference type="RefSeq" id="WP_083993250.1">
    <property type="nucleotide sequence ID" value="NZ_FLTX01000067.1"/>
</dbReference>
<evidence type="ECO:0000313" key="6">
    <source>
        <dbReference type="Proteomes" id="UP000239710"/>
    </source>
</evidence>